<gene>
    <name evidence="13" type="ORF">DILT_LOCUS7588</name>
</gene>
<organism evidence="13 14">
    <name type="scientific">Dibothriocephalus latus</name>
    <name type="common">Fish tapeworm</name>
    <name type="synonym">Diphyllobothrium latum</name>
    <dbReference type="NCBI Taxonomy" id="60516"/>
    <lineage>
        <taxon>Eukaryota</taxon>
        <taxon>Metazoa</taxon>
        <taxon>Spiralia</taxon>
        <taxon>Lophotrochozoa</taxon>
        <taxon>Platyhelminthes</taxon>
        <taxon>Cestoda</taxon>
        <taxon>Eucestoda</taxon>
        <taxon>Diphyllobothriidea</taxon>
        <taxon>Diphyllobothriidae</taxon>
        <taxon>Dibothriocephalus</taxon>
    </lineage>
</organism>
<dbReference type="FunFam" id="2.40.50.100:FF:000008">
    <property type="entry name" value="V-type proton ATPase catalytic subunit A"/>
    <property type="match status" value="1"/>
</dbReference>
<accession>A0A3P7LIM8</accession>
<comment type="catalytic activity">
    <reaction evidence="9">
        <text>ATP + H2O + 4 H(+)(in) = ADP + phosphate + 5 H(+)(out)</text>
        <dbReference type="Rhea" id="RHEA:57720"/>
        <dbReference type="ChEBI" id="CHEBI:15377"/>
        <dbReference type="ChEBI" id="CHEBI:15378"/>
        <dbReference type="ChEBI" id="CHEBI:30616"/>
        <dbReference type="ChEBI" id="CHEBI:43474"/>
        <dbReference type="ChEBI" id="CHEBI:456216"/>
        <dbReference type="EC" id="7.1.2.2"/>
    </reaction>
</comment>
<evidence type="ECO:0000259" key="11">
    <source>
        <dbReference type="Pfam" id="PF02874"/>
    </source>
</evidence>
<dbReference type="GO" id="GO:0046034">
    <property type="term" value="P:ATP metabolic process"/>
    <property type="evidence" value="ECO:0007669"/>
    <property type="project" value="InterPro"/>
</dbReference>
<dbReference type="PANTHER" id="PTHR43607:SF1">
    <property type="entry name" value="H(+)-TRANSPORTING TWO-SECTOR ATPASE"/>
    <property type="match status" value="1"/>
</dbReference>
<evidence type="ECO:0000256" key="9">
    <source>
        <dbReference type="ARBA" id="ARBA00048383"/>
    </source>
</evidence>
<dbReference type="InterPro" id="IPR022878">
    <property type="entry name" value="V-ATPase_asu"/>
</dbReference>
<feature type="domain" description="ATPase F1/V1/A1 complex alpha/beta subunit N-terminal" evidence="11">
    <location>
        <begin position="21"/>
        <end position="83"/>
    </location>
</feature>
<dbReference type="AlphaFoldDB" id="A0A3P7LIM8"/>
<dbReference type="GO" id="GO:0046961">
    <property type="term" value="F:proton-transporting ATPase activity, rotational mechanism"/>
    <property type="evidence" value="ECO:0007669"/>
    <property type="project" value="InterPro"/>
</dbReference>
<dbReference type="InterPro" id="IPR004100">
    <property type="entry name" value="ATPase_F1/V1/A1_a/bsu_N"/>
</dbReference>
<evidence type="ECO:0000256" key="4">
    <source>
        <dbReference type="ARBA" id="ARBA00022741"/>
    </source>
</evidence>
<dbReference type="InterPro" id="IPR023366">
    <property type="entry name" value="ATP_synth_asu-like_sf"/>
</dbReference>
<evidence type="ECO:0000313" key="13">
    <source>
        <dbReference type="EMBL" id="VDN11757.1"/>
    </source>
</evidence>
<keyword evidence="8" id="KW-0406">Ion transport</keyword>
<protein>
    <recommendedName>
        <fullName evidence="2">H(+)-transporting two-sector ATPase</fullName>
        <ecNumber evidence="2">7.1.2.2</ecNumber>
    </recommendedName>
</protein>
<dbReference type="GO" id="GO:0005765">
    <property type="term" value="C:lysosomal membrane"/>
    <property type="evidence" value="ECO:0007669"/>
    <property type="project" value="TreeGrafter"/>
</dbReference>
<dbReference type="Pfam" id="PF02874">
    <property type="entry name" value="ATP-synt_ab_N"/>
    <property type="match status" value="1"/>
</dbReference>
<evidence type="ECO:0000256" key="1">
    <source>
        <dbReference type="ARBA" id="ARBA00008936"/>
    </source>
</evidence>
<dbReference type="SUPFAM" id="SSF52540">
    <property type="entry name" value="P-loop containing nucleoside triphosphate hydrolases"/>
    <property type="match status" value="1"/>
</dbReference>
<dbReference type="InterPro" id="IPR031686">
    <property type="entry name" value="ATP-synth_a_Xtn"/>
</dbReference>
<comment type="similarity">
    <text evidence="1">Belongs to the ATPase alpha/beta chains family.</text>
</comment>
<evidence type="ECO:0000313" key="14">
    <source>
        <dbReference type="Proteomes" id="UP000281553"/>
    </source>
</evidence>
<dbReference type="EMBL" id="UYRU01052191">
    <property type="protein sequence ID" value="VDN11757.1"/>
    <property type="molecule type" value="Genomic_DNA"/>
</dbReference>
<feature type="domain" description="ATPsynthase alpha/beta subunit barrel-sandwich" evidence="12">
    <location>
        <begin position="129"/>
        <end position="206"/>
    </location>
</feature>
<dbReference type="CDD" id="cd18119">
    <property type="entry name" value="ATP-synt_V_A-type_alpha_N"/>
    <property type="match status" value="1"/>
</dbReference>
<dbReference type="Proteomes" id="UP000281553">
    <property type="component" value="Unassembled WGS sequence"/>
</dbReference>
<dbReference type="Pfam" id="PF00006">
    <property type="entry name" value="ATP-synt_ab"/>
    <property type="match status" value="1"/>
</dbReference>
<dbReference type="OrthoDB" id="1676488at2759"/>
<dbReference type="PANTHER" id="PTHR43607">
    <property type="entry name" value="V-TYPE PROTON ATPASE CATALYTIC SUBUNIT A"/>
    <property type="match status" value="1"/>
</dbReference>
<keyword evidence="5" id="KW-0375">Hydrogen ion transport</keyword>
<evidence type="ECO:0000256" key="2">
    <source>
        <dbReference type="ARBA" id="ARBA00012473"/>
    </source>
</evidence>
<dbReference type="Gene3D" id="2.40.50.100">
    <property type="match status" value="1"/>
</dbReference>
<dbReference type="SUPFAM" id="SSF50615">
    <property type="entry name" value="N-terminal domain of alpha and beta subunits of F1 ATP synthase"/>
    <property type="match status" value="1"/>
</dbReference>
<dbReference type="InterPro" id="IPR036121">
    <property type="entry name" value="ATPase_F1/V1/A1_a/bsu_N_sf"/>
</dbReference>
<reference evidence="13 14" key="1">
    <citation type="submission" date="2018-11" db="EMBL/GenBank/DDBJ databases">
        <authorList>
            <consortium name="Pathogen Informatics"/>
        </authorList>
    </citation>
    <scope>NUCLEOTIDE SEQUENCE [LARGE SCALE GENOMIC DNA]</scope>
</reference>
<keyword evidence="6" id="KW-0067">ATP-binding</keyword>
<dbReference type="Gene3D" id="2.40.30.20">
    <property type="match status" value="1"/>
</dbReference>
<dbReference type="EC" id="7.1.2.2" evidence="2"/>
<evidence type="ECO:0000256" key="3">
    <source>
        <dbReference type="ARBA" id="ARBA00022448"/>
    </source>
</evidence>
<evidence type="ECO:0000256" key="6">
    <source>
        <dbReference type="ARBA" id="ARBA00022840"/>
    </source>
</evidence>
<name>A0A3P7LIM8_DIBLA</name>
<feature type="domain" description="ATPase F1/V1/A1 complex alpha/beta subunit nucleotide-binding" evidence="10">
    <location>
        <begin position="224"/>
        <end position="287"/>
    </location>
</feature>
<dbReference type="InterPro" id="IPR000194">
    <property type="entry name" value="ATPase_F1/V1/A1_a/bsu_nucl-bd"/>
</dbReference>
<keyword evidence="4" id="KW-0547">Nucleotide-binding</keyword>
<dbReference type="Pfam" id="PF16886">
    <property type="entry name" value="ATP-synt_ab_Xtn"/>
    <property type="match status" value="1"/>
</dbReference>
<dbReference type="InterPro" id="IPR027417">
    <property type="entry name" value="P-loop_NTPase"/>
</dbReference>
<evidence type="ECO:0000256" key="8">
    <source>
        <dbReference type="ARBA" id="ARBA00023065"/>
    </source>
</evidence>
<evidence type="ECO:0000256" key="7">
    <source>
        <dbReference type="ARBA" id="ARBA00022967"/>
    </source>
</evidence>
<proteinExistence type="inferred from homology"/>
<dbReference type="FunFam" id="2.40.30.20:FF:000002">
    <property type="entry name" value="V-type proton ATPase catalytic subunit A"/>
    <property type="match status" value="1"/>
</dbReference>
<sequence length="289" mass="31449">MNRQFRELRIDGDRESSYGRVFSVSGPVVTADRMAGSAMYELVRVGHDNLVGEIIRLEGDTATIQVYEDTSGVTVGDPVQKTGKPLSVELGPGILDSIFDAPCRRARTYFANEVCGRGSAAAAVVIPAFMFMSTLRPGMHITGGDIYATVHENSLVQHKLMLSPKDQGTIRWIAPPGNYTILDKVLETEFDGEVTEHSMLQVWPVRTPRPVAEKLPANNPLLTGQRILDALFPCVQGGTTAIPGAFGCGKTVISQSLSKYSNSDVIIYVGCGERGNEMSEVLRDFPEVR</sequence>
<evidence type="ECO:0000256" key="5">
    <source>
        <dbReference type="ARBA" id="ARBA00022781"/>
    </source>
</evidence>
<evidence type="ECO:0000259" key="12">
    <source>
        <dbReference type="Pfam" id="PF16886"/>
    </source>
</evidence>
<evidence type="ECO:0000259" key="10">
    <source>
        <dbReference type="Pfam" id="PF00006"/>
    </source>
</evidence>
<keyword evidence="14" id="KW-1185">Reference proteome</keyword>
<dbReference type="GO" id="GO:0005524">
    <property type="term" value="F:ATP binding"/>
    <property type="evidence" value="ECO:0007669"/>
    <property type="project" value="UniProtKB-KW"/>
</dbReference>
<keyword evidence="7" id="KW-1278">Translocase</keyword>
<keyword evidence="3" id="KW-0813">Transport</keyword>
<dbReference type="Gene3D" id="3.40.50.300">
    <property type="entry name" value="P-loop containing nucleotide triphosphate hydrolases"/>
    <property type="match status" value="1"/>
</dbReference>